<evidence type="ECO:0000313" key="3">
    <source>
        <dbReference type="Proteomes" id="UP000823775"/>
    </source>
</evidence>
<reference evidence="2 3" key="1">
    <citation type="journal article" date="2021" name="BMC Genomics">
        <title>Datura genome reveals duplications of psychoactive alkaloid biosynthetic genes and high mutation rate following tissue culture.</title>
        <authorList>
            <person name="Rajewski A."/>
            <person name="Carter-House D."/>
            <person name="Stajich J."/>
            <person name="Litt A."/>
        </authorList>
    </citation>
    <scope>NUCLEOTIDE SEQUENCE [LARGE SCALE GENOMIC DNA]</scope>
    <source>
        <strain evidence="2">AR-01</strain>
    </source>
</reference>
<proteinExistence type="predicted"/>
<sequence length="203" mass="22756">MGAIITKEINWRAVKLSTSLPFQCLITRLCREAHVPILVEIDVKAYSTKKYDLKKSKDEKRSGGPSAKVAKETRDPAEPAKGTKSVSHVAQHPTLTPSTSRAAVAQQGAESAETSSILGTFVDRAIKAILELYKNLHAHVDDMEAWVNDRLKELTMPDLARFVAELKKAPDDILKLQKDRYTQEFSIPEFRKSKEDVPLLICW</sequence>
<evidence type="ECO:0000256" key="1">
    <source>
        <dbReference type="SAM" id="MobiDB-lite"/>
    </source>
</evidence>
<keyword evidence="3" id="KW-1185">Reference proteome</keyword>
<gene>
    <name evidence="2" type="ORF">HAX54_035629</name>
</gene>
<feature type="region of interest" description="Disordered" evidence="1">
    <location>
        <begin position="54"/>
        <end position="107"/>
    </location>
</feature>
<comment type="caution">
    <text evidence="2">The sequence shown here is derived from an EMBL/GenBank/DDBJ whole genome shotgun (WGS) entry which is preliminary data.</text>
</comment>
<organism evidence="2 3">
    <name type="scientific">Datura stramonium</name>
    <name type="common">Jimsonweed</name>
    <name type="synonym">Common thornapple</name>
    <dbReference type="NCBI Taxonomy" id="4076"/>
    <lineage>
        <taxon>Eukaryota</taxon>
        <taxon>Viridiplantae</taxon>
        <taxon>Streptophyta</taxon>
        <taxon>Embryophyta</taxon>
        <taxon>Tracheophyta</taxon>
        <taxon>Spermatophyta</taxon>
        <taxon>Magnoliopsida</taxon>
        <taxon>eudicotyledons</taxon>
        <taxon>Gunneridae</taxon>
        <taxon>Pentapetalae</taxon>
        <taxon>asterids</taxon>
        <taxon>lamiids</taxon>
        <taxon>Solanales</taxon>
        <taxon>Solanaceae</taxon>
        <taxon>Solanoideae</taxon>
        <taxon>Datureae</taxon>
        <taxon>Datura</taxon>
    </lineage>
</organism>
<evidence type="ECO:0000313" key="2">
    <source>
        <dbReference type="EMBL" id="MCD9646102.1"/>
    </source>
</evidence>
<accession>A0ABS8VIP0</accession>
<dbReference type="Proteomes" id="UP000823775">
    <property type="component" value="Unassembled WGS sequence"/>
</dbReference>
<protein>
    <submittedName>
        <fullName evidence="2">Uncharacterized protein</fullName>
    </submittedName>
</protein>
<dbReference type="EMBL" id="JACEIK010004669">
    <property type="protein sequence ID" value="MCD9646102.1"/>
    <property type="molecule type" value="Genomic_DNA"/>
</dbReference>
<feature type="compositionally biased region" description="Polar residues" evidence="1">
    <location>
        <begin position="84"/>
        <end position="101"/>
    </location>
</feature>
<feature type="compositionally biased region" description="Basic and acidic residues" evidence="1">
    <location>
        <begin position="69"/>
        <end position="78"/>
    </location>
</feature>
<name>A0ABS8VIP0_DATST</name>